<dbReference type="InterPro" id="IPR036388">
    <property type="entry name" value="WH-like_DNA-bd_sf"/>
</dbReference>
<dbReference type="SUPFAM" id="SSF88946">
    <property type="entry name" value="Sigma2 domain of RNA polymerase sigma factors"/>
    <property type="match status" value="1"/>
</dbReference>
<keyword evidence="3" id="KW-0731">Sigma factor</keyword>
<comment type="caution">
    <text evidence="8">The sequence shown here is derived from an EMBL/GenBank/DDBJ whole genome shotgun (WGS) entry which is preliminary data.</text>
</comment>
<evidence type="ECO:0000256" key="1">
    <source>
        <dbReference type="ARBA" id="ARBA00010641"/>
    </source>
</evidence>
<dbReference type="InterPro" id="IPR039425">
    <property type="entry name" value="RNA_pol_sigma-70-like"/>
</dbReference>
<dbReference type="GO" id="GO:0006352">
    <property type="term" value="P:DNA-templated transcription initiation"/>
    <property type="evidence" value="ECO:0007669"/>
    <property type="project" value="InterPro"/>
</dbReference>
<dbReference type="Gene3D" id="1.10.10.10">
    <property type="entry name" value="Winged helix-like DNA-binding domain superfamily/Winged helix DNA-binding domain"/>
    <property type="match status" value="1"/>
</dbReference>
<protein>
    <submittedName>
        <fullName evidence="8">RNA polymerase sigma-70 factor (ECF subfamily)</fullName>
    </submittedName>
</protein>
<dbReference type="InterPro" id="IPR013325">
    <property type="entry name" value="RNA_pol_sigma_r2"/>
</dbReference>
<evidence type="ECO:0000313" key="9">
    <source>
        <dbReference type="Proteomes" id="UP000540506"/>
    </source>
</evidence>
<evidence type="ECO:0000256" key="2">
    <source>
        <dbReference type="ARBA" id="ARBA00023015"/>
    </source>
</evidence>
<sequence>MTESEAAAHHVPARRITGVSAARTVNDPCAPTVMALLPLAQAGDRRAMNDLLHHIAPFVGRLCLSITRRHSSDATQEAMLAIYRGIRGLREPAAFYGWVRAVAVREAVRTSKRLSRETADELTELAHEGNLLAVVHISDVMDRLPDRHRQILTLRAVYGLNEQEMAATLSVSVGTVRSRLHRARRSFQDAWHQQSA</sequence>
<proteinExistence type="inferred from homology"/>
<dbReference type="InterPro" id="IPR014284">
    <property type="entry name" value="RNA_pol_sigma-70_dom"/>
</dbReference>
<accession>A0A7W7VZ52</accession>
<evidence type="ECO:0000256" key="3">
    <source>
        <dbReference type="ARBA" id="ARBA00023082"/>
    </source>
</evidence>
<evidence type="ECO:0000256" key="5">
    <source>
        <dbReference type="ARBA" id="ARBA00023163"/>
    </source>
</evidence>
<dbReference type="InterPro" id="IPR013249">
    <property type="entry name" value="RNA_pol_sigma70_r4_t2"/>
</dbReference>
<feature type="domain" description="RNA polymerase sigma-70 region 2" evidence="6">
    <location>
        <begin position="53"/>
        <end position="116"/>
    </location>
</feature>
<keyword evidence="5" id="KW-0804">Transcription</keyword>
<dbReference type="PANTHER" id="PTHR43133:SF8">
    <property type="entry name" value="RNA POLYMERASE SIGMA FACTOR HI_1459-RELATED"/>
    <property type="match status" value="1"/>
</dbReference>
<dbReference type="GO" id="GO:0003677">
    <property type="term" value="F:DNA binding"/>
    <property type="evidence" value="ECO:0007669"/>
    <property type="project" value="UniProtKB-KW"/>
</dbReference>
<dbReference type="Pfam" id="PF04542">
    <property type="entry name" value="Sigma70_r2"/>
    <property type="match status" value="1"/>
</dbReference>
<dbReference type="Proteomes" id="UP000540506">
    <property type="component" value="Unassembled WGS sequence"/>
</dbReference>
<feature type="domain" description="RNA polymerase sigma factor 70 region 4 type 2" evidence="7">
    <location>
        <begin position="138"/>
        <end position="185"/>
    </location>
</feature>
<dbReference type="Gene3D" id="1.10.1740.10">
    <property type="match status" value="1"/>
</dbReference>
<dbReference type="GO" id="GO:0016987">
    <property type="term" value="F:sigma factor activity"/>
    <property type="evidence" value="ECO:0007669"/>
    <property type="project" value="UniProtKB-KW"/>
</dbReference>
<organism evidence="8 9">
    <name type="scientific">Kitasatospora kifunensis</name>
    <name type="common">Streptomyces kifunensis</name>
    <dbReference type="NCBI Taxonomy" id="58351"/>
    <lineage>
        <taxon>Bacteria</taxon>
        <taxon>Bacillati</taxon>
        <taxon>Actinomycetota</taxon>
        <taxon>Actinomycetes</taxon>
        <taxon>Kitasatosporales</taxon>
        <taxon>Streptomycetaceae</taxon>
        <taxon>Kitasatospora</taxon>
    </lineage>
</organism>
<dbReference type="NCBIfam" id="TIGR02937">
    <property type="entry name" value="sigma70-ECF"/>
    <property type="match status" value="1"/>
</dbReference>
<evidence type="ECO:0000313" key="8">
    <source>
        <dbReference type="EMBL" id="MBB4928201.1"/>
    </source>
</evidence>
<dbReference type="InterPro" id="IPR013324">
    <property type="entry name" value="RNA_pol_sigma_r3/r4-like"/>
</dbReference>
<dbReference type="SUPFAM" id="SSF88659">
    <property type="entry name" value="Sigma3 and sigma4 domains of RNA polymerase sigma factors"/>
    <property type="match status" value="1"/>
</dbReference>
<evidence type="ECO:0000259" key="7">
    <source>
        <dbReference type="Pfam" id="PF08281"/>
    </source>
</evidence>
<dbReference type="AlphaFoldDB" id="A0A7W7VZ52"/>
<evidence type="ECO:0000256" key="4">
    <source>
        <dbReference type="ARBA" id="ARBA00023125"/>
    </source>
</evidence>
<comment type="similarity">
    <text evidence="1">Belongs to the sigma-70 factor family. ECF subfamily.</text>
</comment>
<reference evidence="8 9" key="1">
    <citation type="submission" date="2020-08" db="EMBL/GenBank/DDBJ databases">
        <title>Sequencing the genomes of 1000 actinobacteria strains.</title>
        <authorList>
            <person name="Klenk H.-P."/>
        </authorList>
    </citation>
    <scope>NUCLEOTIDE SEQUENCE [LARGE SCALE GENOMIC DNA]</scope>
    <source>
        <strain evidence="8 9">DSM 41654</strain>
    </source>
</reference>
<dbReference type="PANTHER" id="PTHR43133">
    <property type="entry name" value="RNA POLYMERASE ECF-TYPE SIGMA FACTO"/>
    <property type="match status" value="1"/>
</dbReference>
<keyword evidence="2" id="KW-0805">Transcription regulation</keyword>
<keyword evidence="9" id="KW-1185">Reference proteome</keyword>
<name>A0A7W7VZ52_KITKI</name>
<dbReference type="CDD" id="cd06171">
    <property type="entry name" value="Sigma70_r4"/>
    <property type="match status" value="1"/>
</dbReference>
<keyword evidence="4" id="KW-0238">DNA-binding</keyword>
<dbReference type="Pfam" id="PF08281">
    <property type="entry name" value="Sigma70_r4_2"/>
    <property type="match status" value="1"/>
</dbReference>
<dbReference type="InterPro" id="IPR007627">
    <property type="entry name" value="RNA_pol_sigma70_r2"/>
</dbReference>
<evidence type="ECO:0000259" key="6">
    <source>
        <dbReference type="Pfam" id="PF04542"/>
    </source>
</evidence>
<gene>
    <name evidence="8" type="ORF">FHR34_007296</name>
</gene>
<dbReference type="EMBL" id="JACHJV010000002">
    <property type="protein sequence ID" value="MBB4928201.1"/>
    <property type="molecule type" value="Genomic_DNA"/>
</dbReference>